<reference evidence="7 8" key="1">
    <citation type="submission" date="2024-07" db="EMBL/GenBank/DDBJ databases">
        <title>Section-level genome sequencing and comparative genomics of Aspergillus sections Usti and Cavernicolus.</title>
        <authorList>
            <consortium name="Lawrence Berkeley National Laboratory"/>
            <person name="Nybo J.L."/>
            <person name="Vesth T.C."/>
            <person name="Theobald S."/>
            <person name="Frisvad J.C."/>
            <person name="Larsen T.O."/>
            <person name="Kjaerboelling I."/>
            <person name="Rothschild-Mancinelli K."/>
            <person name="Lyhne E.K."/>
            <person name="Kogle M.E."/>
            <person name="Barry K."/>
            <person name="Clum A."/>
            <person name="Na H."/>
            <person name="Ledsgaard L."/>
            <person name="Lin J."/>
            <person name="Lipzen A."/>
            <person name="Kuo A."/>
            <person name="Riley R."/>
            <person name="Mondo S."/>
            <person name="Labutti K."/>
            <person name="Haridas S."/>
            <person name="Pangalinan J."/>
            <person name="Salamov A.A."/>
            <person name="Simmons B.A."/>
            <person name="Magnuson J.K."/>
            <person name="Chen J."/>
            <person name="Drula E."/>
            <person name="Henrissat B."/>
            <person name="Wiebenga A."/>
            <person name="Lubbers R.J."/>
            <person name="Gomes A.C."/>
            <person name="Macurrencykelacurrency M.R."/>
            <person name="Stajich J."/>
            <person name="Grigoriev I.V."/>
            <person name="Mortensen U.H."/>
            <person name="De Vries R.P."/>
            <person name="Baker S.E."/>
            <person name="Andersen M.R."/>
        </authorList>
    </citation>
    <scope>NUCLEOTIDE SEQUENCE [LARGE SCALE GENOMIC DNA]</scope>
    <source>
        <strain evidence="7 8">CBS 449.75</strain>
    </source>
</reference>
<keyword evidence="1" id="KW-0479">Metal-binding</keyword>
<dbReference type="RefSeq" id="XP_070881222.1">
    <property type="nucleotide sequence ID" value="XM_071030454.1"/>
</dbReference>
<gene>
    <name evidence="7" type="ORF">BJX67DRAFT_366873</name>
</gene>
<dbReference type="GeneID" id="98145526"/>
<keyword evidence="3 5" id="KW-0863">Zinc-finger</keyword>
<evidence type="ECO:0000256" key="3">
    <source>
        <dbReference type="ARBA" id="ARBA00022771"/>
    </source>
</evidence>
<evidence type="ECO:0000313" key="8">
    <source>
        <dbReference type="Proteomes" id="UP001610432"/>
    </source>
</evidence>
<dbReference type="Pfam" id="PF12171">
    <property type="entry name" value="zf-C2H2_jaz"/>
    <property type="match status" value="1"/>
</dbReference>
<protein>
    <recommendedName>
        <fullName evidence="6">C2H2-type domain-containing protein</fullName>
    </recommendedName>
</protein>
<dbReference type="PANTHER" id="PTHR24379:SF121">
    <property type="entry name" value="C2H2-TYPE DOMAIN-CONTAINING PROTEIN"/>
    <property type="match status" value="1"/>
</dbReference>
<dbReference type="Gene3D" id="3.30.160.60">
    <property type="entry name" value="Classic Zinc Finger"/>
    <property type="match status" value="3"/>
</dbReference>
<dbReference type="SMART" id="SM00451">
    <property type="entry name" value="ZnF_U1"/>
    <property type="match status" value="2"/>
</dbReference>
<organism evidence="7 8">
    <name type="scientific">Aspergillus lucknowensis</name>
    <dbReference type="NCBI Taxonomy" id="176173"/>
    <lineage>
        <taxon>Eukaryota</taxon>
        <taxon>Fungi</taxon>
        <taxon>Dikarya</taxon>
        <taxon>Ascomycota</taxon>
        <taxon>Pezizomycotina</taxon>
        <taxon>Eurotiomycetes</taxon>
        <taxon>Eurotiomycetidae</taxon>
        <taxon>Eurotiales</taxon>
        <taxon>Aspergillaceae</taxon>
        <taxon>Aspergillus</taxon>
        <taxon>Aspergillus subgen. Nidulantes</taxon>
    </lineage>
</organism>
<dbReference type="PROSITE" id="PS00028">
    <property type="entry name" value="ZINC_FINGER_C2H2_1"/>
    <property type="match status" value="4"/>
</dbReference>
<accession>A0ABR4LFL1</accession>
<evidence type="ECO:0000256" key="4">
    <source>
        <dbReference type="ARBA" id="ARBA00022833"/>
    </source>
</evidence>
<name>A0ABR4LFL1_9EURO</name>
<evidence type="ECO:0000256" key="1">
    <source>
        <dbReference type="ARBA" id="ARBA00022723"/>
    </source>
</evidence>
<dbReference type="InterPro" id="IPR036236">
    <property type="entry name" value="Znf_C2H2_sf"/>
</dbReference>
<dbReference type="InterPro" id="IPR003604">
    <property type="entry name" value="Matrin/U1-like-C_Znf_C2H2"/>
</dbReference>
<feature type="domain" description="C2H2-type" evidence="6">
    <location>
        <begin position="98"/>
        <end position="127"/>
    </location>
</feature>
<dbReference type="Proteomes" id="UP001610432">
    <property type="component" value="Unassembled WGS sequence"/>
</dbReference>
<keyword evidence="8" id="KW-1185">Reference proteome</keyword>
<dbReference type="Pfam" id="PF00096">
    <property type="entry name" value="zf-C2H2"/>
    <property type="match status" value="1"/>
</dbReference>
<evidence type="ECO:0000256" key="2">
    <source>
        <dbReference type="ARBA" id="ARBA00022737"/>
    </source>
</evidence>
<feature type="domain" description="C2H2-type" evidence="6">
    <location>
        <begin position="154"/>
        <end position="183"/>
    </location>
</feature>
<evidence type="ECO:0000259" key="6">
    <source>
        <dbReference type="PROSITE" id="PS50157"/>
    </source>
</evidence>
<dbReference type="PANTHER" id="PTHR24379">
    <property type="entry name" value="KRAB AND ZINC FINGER DOMAIN-CONTAINING"/>
    <property type="match status" value="1"/>
</dbReference>
<proteinExistence type="predicted"/>
<dbReference type="PROSITE" id="PS50157">
    <property type="entry name" value="ZINC_FINGER_C2H2_2"/>
    <property type="match status" value="3"/>
</dbReference>
<dbReference type="InterPro" id="IPR013087">
    <property type="entry name" value="Znf_C2H2_type"/>
</dbReference>
<comment type="caution">
    <text evidence="7">The sequence shown here is derived from an EMBL/GenBank/DDBJ whole genome shotgun (WGS) entry which is preliminary data.</text>
</comment>
<dbReference type="EMBL" id="JBFXLQ010000071">
    <property type="protein sequence ID" value="KAL2862243.1"/>
    <property type="molecule type" value="Genomic_DNA"/>
</dbReference>
<feature type="domain" description="C2H2-type" evidence="6">
    <location>
        <begin position="69"/>
        <end position="98"/>
    </location>
</feature>
<sequence length="263" mass="30026">MPQTPDLLHAFPPSTFHLLPSHPPFQACELLIPRTIPPLQDHHLVPLTMWGYTGYSSDDDESDVHQPWYECEVCTRTFRTQNACNQHMDAVGHWAPRYECETCTKTFCSSNAANQHMNSVGHWAPKIPCETCNSKFHTQSAADQHMKAKAHYRNYCKSCDRRFQNANNLQMHLNSKIHRGRNIYCPFCKVGYTAASGLSHHLNSPVHKQRVYHCPNRGCAKPFTALAGLFNHLESESCSFMRFDRVQQHVGSVLQGNRLISFS</sequence>
<dbReference type="SMART" id="SM00355">
    <property type="entry name" value="ZnF_C2H2"/>
    <property type="match status" value="6"/>
</dbReference>
<dbReference type="Pfam" id="PF12874">
    <property type="entry name" value="zf-met"/>
    <property type="match status" value="1"/>
</dbReference>
<keyword evidence="4" id="KW-0862">Zinc</keyword>
<dbReference type="SUPFAM" id="SSF57667">
    <property type="entry name" value="beta-beta-alpha zinc fingers"/>
    <property type="match status" value="2"/>
</dbReference>
<keyword evidence="2" id="KW-0677">Repeat</keyword>
<dbReference type="InterPro" id="IPR022755">
    <property type="entry name" value="Znf_C2H2_jaz"/>
</dbReference>
<evidence type="ECO:0000256" key="5">
    <source>
        <dbReference type="PROSITE-ProRule" id="PRU00042"/>
    </source>
</evidence>
<evidence type="ECO:0000313" key="7">
    <source>
        <dbReference type="EMBL" id="KAL2862243.1"/>
    </source>
</evidence>